<dbReference type="Proteomes" id="UP000324513">
    <property type="component" value="Unassembled WGS sequence"/>
</dbReference>
<comment type="caution">
    <text evidence="1">The sequence shown here is derived from an EMBL/GenBank/DDBJ whole genome shotgun (WGS) entry which is preliminary data.</text>
</comment>
<organism evidence="1 2">
    <name type="scientific">Elizabethkingia miricola</name>
    <name type="common">Chryseobacterium miricola</name>
    <dbReference type="NCBI Taxonomy" id="172045"/>
    <lineage>
        <taxon>Bacteria</taxon>
        <taxon>Pseudomonadati</taxon>
        <taxon>Bacteroidota</taxon>
        <taxon>Flavobacteriia</taxon>
        <taxon>Flavobacteriales</taxon>
        <taxon>Weeksellaceae</taxon>
        <taxon>Elizabethkingia</taxon>
    </lineage>
</organism>
<reference evidence="1 2" key="1">
    <citation type="submission" date="2019-07" db="EMBL/GenBank/DDBJ databases">
        <title>Genomic Encyclopedia of Archaeal and Bacterial Type Strains, Phase II (KMG-II): from individual species to whole genera.</title>
        <authorList>
            <person name="Goeker M."/>
        </authorList>
    </citation>
    <scope>NUCLEOTIDE SEQUENCE [LARGE SCALE GENOMIC DNA]</scope>
    <source>
        <strain evidence="1 2">DSM 14571</strain>
    </source>
</reference>
<dbReference type="RefSeq" id="WP_065082403.1">
    <property type="nucleotide sequence ID" value="NZ_FLSS01000012.1"/>
</dbReference>
<name>A0ABY3NG48_ELIMR</name>
<proteinExistence type="predicted"/>
<accession>A0ABY3NG48</accession>
<dbReference type="EMBL" id="VNHK01000006">
    <property type="protein sequence ID" value="TYO91972.1"/>
    <property type="molecule type" value="Genomic_DNA"/>
</dbReference>
<protein>
    <submittedName>
        <fullName evidence="1">Uncharacterized protein</fullName>
    </submittedName>
</protein>
<evidence type="ECO:0000313" key="1">
    <source>
        <dbReference type="EMBL" id="TYO91972.1"/>
    </source>
</evidence>
<keyword evidence="2" id="KW-1185">Reference proteome</keyword>
<sequence length="76" mass="8953">MENSSTYKNLDLRKVTVYDIAELFPDKPVIFVSSDNDLSDEQERILYLYTFADYYKIEDLKSKLESLFKTELLSLS</sequence>
<evidence type="ECO:0000313" key="2">
    <source>
        <dbReference type="Proteomes" id="UP000324513"/>
    </source>
</evidence>
<gene>
    <name evidence="1" type="ORF">LX74_02223</name>
</gene>